<gene>
    <name evidence="2" type="ORF">K452DRAFT_283956</name>
</gene>
<dbReference type="EMBL" id="ML995477">
    <property type="protein sequence ID" value="KAF2145608.1"/>
    <property type="molecule type" value="Genomic_DNA"/>
</dbReference>
<dbReference type="RefSeq" id="XP_033401320.1">
    <property type="nucleotide sequence ID" value="XM_033539863.1"/>
</dbReference>
<keyword evidence="3" id="KW-1185">Reference proteome</keyword>
<proteinExistence type="predicted"/>
<feature type="compositionally biased region" description="Basic and acidic residues" evidence="1">
    <location>
        <begin position="52"/>
        <end position="61"/>
    </location>
</feature>
<protein>
    <submittedName>
        <fullName evidence="2">Uncharacterized protein</fullName>
    </submittedName>
</protein>
<evidence type="ECO:0000313" key="2">
    <source>
        <dbReference type="EMBL" id="KAF2145608.1"/>
    </source>
</evidence>
<dbReference type="Proteomes" id="UP000799438">
    <property type="component" value="Unassembled WGS sequence"/>
</dbReference>
<evidence type="ECO:0000256" key="1">
    <source>
        <dbReference type="SAM" id="MobiDB-lite"/>
    </source>
</evidence>
<feature type="region of interest" description="Disordered" evidence="1">
    <location>
        <begin position="30"/>
        <end position="61"/>
    </location>
</feature>
<dbReference type="AlphaFoldDB" id="A0A6A6BPG9"/>
<organism evidence="2 3">
    <name type="scientific">Aplosporella prunicola CBS 121167</name>
    <dbReference type="NCBI Taxonomy" id="1176127"/>
    <lineage>
        <taxon>Eukaryota</taxon>
        <taxon>Fungi</taxon>
        <taxon>Dikarya</taxon>
        <taxon>Ascomycota</taxon>
        <taxon>Pezizomycotina</taxon>
        <taxon>Dothideomycetes</taxon>
        <taxon>Dothideomycetes incertae sedis</taxon>
        <taxon>Botryosphaeriales</taxon>
        <taxon>Aplosporellaceae</taxon>
        <taxon>Aplosporella</taxon>
    </lineage>
</organism>
<reference evidence="2" key="1">
    <citation type="journal article" date="2020" name="Stud. Mycol.">
        <title>101 Dothideomycetes genomes: a test case for predicting lifestyles and emergence of pathogens.</title>
        <authorList>
            <person name="Haridas S."/>
            <person name="Albert R."/>
            <person name="Binder M."/>
            <person name="Bloem J."/>
            <person name="Labutti K."/>
            <person name="Salamov A."/>
            <person name="Andreopoulos B."/>
            <person name="Baker S."/>
            <person name="Barry K."/>
            <person name="Bills G."/>
            <person name="Bluhm B."/>
            <person name="Cannon C."/>
            <person name="Castanera R."/>
            <person name="Culley D."/>
            <person name="Daum C."/>
            <person name="Ezra D."/>
            <person name="Gonzalez J."/>
            <person name="Henrissat B."/>
            <person name="Kuo A."/>
            <person name="Liang C."/>
            <person name="Lipzen A."/>
            <person name="Lutzoni F."/>
            <person name="Magnuson J."/>
            <person name="Mondo S."/>
            <person name="Nolan M."/>
            <person name="Ohm R."/>
            <person name="Pangilinan J."/>
            <person name="Park H.-J."/>
            <person name="Ramirez L."/>
            <person name="Alfaro M."/>
            <person name="Sun H."/>
            <person name="Tritt A."/>
            <person name="Yoshinaga Y."/>
            <person name="Zwiers L.-H."/>
            <person name="Turgeon B."/>
            <person name="Goodwin S."/>
            <person name="Spatafora J."/>
            <person name="Crous P."/>
            <person name="Grigoriev I."/>
        </authorList>
    </citation>
    <scope>NUCLEOTIDE SEQUENCE</scope>
    <source>
        <strain evidence="2">CBS 121167</strain>
    </source>
</reference>
<name>A0A6A6BPG9_9PEZI</name>
<evidence type="ECO:0000313" key="3">
    <source>
        <dbReference type="Proteomes" id="UP000799438"/>
    </source>
</evidence>
<sequence length="61" mass="6788">MYMAPPPRAPFDDPSVRAFFLLCCRVFQSRINAPSPPPPQSRENGVGTVGEQVREPCAERN</sequence>
<dbReference type="GeneID" id="54297359"/>
<accession>A0A6A6BPG9</accession>